<dbReference type="AlphaFoldDB" id="X0XRM7"/>
<comment type="caution">
    <text evidence="2">The sequence shown here is derived from an EMBL/GenBank/DDBJ whole genome shotgun (WGS) entry which is preliminary data.</text>
</comment>
<accession>X0XRM7</accession>
<sequence>DTLPDDLKAIFEAACKEVGIVDHMAHLEGANAEYLRKFEQYGTEIIVLAPGVMEKITEITNRLADEQASKDPFYAKVLKSQRDFRENYRTWEKWGKYKLYPD</sequence>
<dbReference type="InterPro" id="IPR018389">
    <property type="entry name" value="DctP_fam"/>
</dbReference>
<evidence type="ECO:0000313" key="2">
    <source>
        <dbReference type="EMBL" id="GAG39318.1"/>
    </source>
</evidence>
<dbReference type="GO" id="GO:0055085">
    <property type="term" value="P:transmembrane transport"/>
    <property type="evidence" value="ECO:0007669"/>
    <property type="project" value="InterPro"/>
</dbReference>
<protein>
    <submittedName>
        <fullName evidence="2">Uncharacterized protein</fullName>
    </submittedName>
</protein>
<organism evidence="2">
    <name type="scientific">marine sediment metagenome</name>
    <dbReference type="NCBI Taxonomy" id="412755"/>
    <lineage>
        <taxon>unclassified sequences</taxon>
        <taxon>metagenomes</taxon>
        <taxon>ecological metagenomes</taxon>
    </lineage>
</organism>
<dbReference type="Gene3D" id="3.40.190.170">
    <property type="entry name" value="Bacterial extracellular solute-binding protein, family 7"/>
    <property type="match status" value="1"/>
</dbReference>
<reference evidence="2" key="1">
    <citation type="journal article" date="2014" name="Front. Microbiol.">
        <title>High frequency of phylogenetically diverse reductive dehalogenase-homologous genes in deep subseafloor sedimentary metagenomes.</title>
        <authorList>
            <person name="Kawai M."/>
            <person name="Futagami T."/>
            <person name="Toyoda A."/>
            <person name="Takaki Y."/>
            <person name="Nishi S."/>
            <person name="Hori S."/>
            <person name="Arai W."/>
            <person name="Tsubouchi T."/>
            <person name="Morono Y."/>
            <person name="Uchiyama I."/>
            <person name="Ito T."/>
            <person name="Fujiyama A."/>
            <person name="Inagaki F."/>
            <person name="Takami H."/>
        </authorList>
    </citation>
    <scope>NUCLEOTIDE SEQUENCE</scope>
    <source>
        <strain evidence="2">Expedition CK06-06</strain>
    </source>
</reference>
<dbReference type="InterPro" id="IPR038404">
    <property type="entry name" value="TRAP_DctP_sf"/>
</dbReference>
<dbReference type="EMBL" id="BARS01046045">
    <property type="protein sequence ID" value="GAG39318.1"/>
    <property type="molecule type" value="Genomic_DNA"/>
</dbReference>
<evidence type="ECO:0000256" key="1">
    <source>
        <dbReference type="ARBA" id="ARBA00022729"/>
    </source>
</evidence>
<feature type="non-terminal residue" evidence="2">
    <location>
        <position position="1"/>
    </location>
</feature>
<keyword evidence="1" id="KW-0732">Signal</keyword>
<name>X0XRM7_9ZZZZ</name>
<gene>
    <name evidence="2" type="ORF">S01H1_69355</name>
</gene>
<proteinExistence type="predicted"/>
<dbReference type="Pfam" id="PF03480">
    <property type="entry name" value="DctP"/>
    <property type="match status" value="1"/>
</dbReference>